<dbReference type="SUPFAM" id="SSF52540">
    <property type="entry name" value="P-loop containing nucleoside triphosphate hydrolases"/>
    <property type="match status" value="1"/>
</dbReference>
<dbReference type="SMART" id="SM00173">
    <property type="entry name" value="RAS"/>
    <property type="match status" value="1"/>
</dbReference>
<dbReference type="InterPro" id="IPR027417">
    <property type="entry name" value="P-loop_NTPase"/>
</dbReference>
<dbReference type="PROSITE" id="PS51421">
    <property type="entry name" value="RAS"/>
    <property type="match status" value="1"/>
</dbReference>
<dbReference type="Proteomes" id="UP000436088">
    <property type="component" value="Unassembled WGS sequence"/>
</dbReference>
<dbReference type="PANTHER" id="PTHR47979">
    <property type="entry name" value="DRAB11-RELATED"/>
    <property type="match status" value="1"/>
</dbReference>
<evidence type="ECO:0000256" key="2">
    <source>
        <dbReference type="SAM" id="SignalP"/>
    </source>
</evidence>
<dbReference type="GO" id="GO:0005525">
    <property type="term" value="F:GTP binding"/>
    <property type="evidence" value="ECO:0007669"/>
    <property type="project" value="InterPro"/>
</dbReference>
<dbReference type="PROSITE" id="PS51419">
    <property type="entry name" value="RAB"/>
    <property type="match status" value="1"/>
</dbReference>
<keyword evidence="4" id="KW-1185">Reference proteome</keyword>
<accession>A0A6A2Y8T5</accession>
<sequence length="132" mass="14881">MLAMQNAFTTLLLMFKVEGRTVRAQIWDTAGQERHRAITSAYYKGALGALMVYDVTKLTTFENVNRWLKELRDHADSSIMIMLIRNKTDMEHLRAVSTGDGQSFAEKEALSFIETSALNATNVEKAFQTSLS</sequence>
<dbReference type="Gene3D" id="3.40.50.300">
    <property type="entry name" value="P-loop containing nucleotide triphosphate hydrolases"/>
    <property type="match status" value="1"/>
</dbReference>
<dbReference type="SMART" id="SM00174">
    <property type="entry name" value="RHO"/>
    <property type="match status" value="1"/>
</dbReference>
<name>A0A6A2Y8T5_HIBSY</name>
<dbReference type="GO" id="GO:0003924">
    <property type="term" value="F:GTPase activity"/>
    <property type="evidence" value="ECO:0007669"/>
    <property type="project" value="InterPro"/>
</dbReference>
<dbReference type="FunFam" id="3.40.50.300:FF:001447">
    <property type="entry name" value="Ras-related protein Rab-1B"/>
    <property type="match status" value="1"/>
</dbReference>
<dbReference type="Pfam" id="PF00071">
    <property type="entry name" value="Ras"/>
    <property type="match status" value="1"/>
</dbReference>
<organism evidence="3 4">
    <name type="scientific">Hibiscus syriacus</name>
    <name type="common">Rose of Sharon</name>
    <dbReference type="NCBI Taxonomy" id="106335"/>
    <lineage>
        <taxon>Eukaryota</taxon>
        <taxon>Viridiplantae</taxon>
        <taxon>Streptophyta</taxon>
        <taxon>Embryophyta</taxon>
        <taxon>Tracheophyta</taxon>
        <taxon>Spermatophyta</taxon>
        <taxon>Magnoliopsida</taxon>
        <taxon>eudicotyledons</taxon>
        <taxon>Gunneridae</taxon>
        <taxon>Pentapetalae</taxon>
        <taxon>rosids</taxon>
        <taxon>malvids</taxon>
        <taxon>Malvales</taxon>
        <taxon>Malvaceae</taxon>
        <taxon>Malvoideae</taxon>
        <taxon>Hibiscus</taxon>
    </lineage>
</organism>
<comment type="caution">
    <text evidence="3">The sequence shown here is derived from an EMBL/GenBank/DDBJ whole genome shotgun (WGS) entry which is preliminary data.</text>
</comment>
<dbReference type="InterPro" id="IPR050209">
    <property type="entry name" value="Rab_GTPases_membrane_traffic"/>
</dbReference>
<dbReference type="EMBL" id="VEPZ02001515">
    <property type="protein sequence ID" value="KAE8670179.1"/>
    <property type="molecule type" value="Genomic_DNA"/>
</dbReference>
<dbReference type="PRINTS" id="PR00449">
    <property type="entry name" value="RASTRNSFRMNG"/>
</dbReference>
<dbReference type="AlphaFoldDB" id="A0A6A2Y8T5"/>
<protein>
    <submittedName>
        <fullName evidence="3">Ras-related protein RABA2a</fullName>
    </submittedName>
</protein>
<gene>
    <name evidence="3" type="ORF">F3Y22_tig00112205pilonHSYRG00005</name>
</gene>
<dbReference type="SMART" id="SM00175">
    <property type="entry name" value="RAB"/>
    <property type="match status" value="1"/>
</dbReference>
<feature type="chain" id="PRO_5025689307" evidence="2">
    <location>
        <begin position="20"/>
        <end position="132"/>
    </location>
</feature>
<keyword evidence="2" id="KW-0732">Signal</keyword>
<dbReference type="InterPro" id="IPR005225">
    <property type="entry name" value="Small_GTP-bd"/>
</dbReference>
<comment type="similarity">
    <text evidence="1">Belongs to the small GTPase superfamily. Rab family.</text>
</comment>
<evidence type="ECO:0000313" key="4">
    <source>
        <dbReference type="Proteomes" id="UP000436088"/>
    </source>
</evidence>
<evidence type="ECO:0000313" key="3">
    <source>
        <dbReference type="EMBL" id="KAE8670179.1"/>
    </source>
</evidence>
<dbReference type="NCBIfam" id="TIGR00231">
    <property type="entry name" value="small_GTP"/>
    <property type="match status" value="1"/>
</dbReference>
<proteinExistence type="inferred from homology"/>
<dbReference type="InterPro" id="IPR001806">
    <property type="entry name" value="Small_GTPase"/>
</dbReference>
<evidence type="ECO:0000256" key="1">
    <source>
        <dbReference type="ARBA" id="ARBA00006270"/>
    </source>
</evidence>
<reference evidence="3" key="1">
    <citation type="submission" date="2019-09" db="EMBL/GenBank/DDBJ databases">
        <title>Draft genome information of white flower Hibiscus syriacus.</title>
        <authorList>
            <person name="Kim Y.-M."/>
        </authorList>
    </citation>
    <scope>NUCLEOTIDE SEQUENCE [LARGE SCALE GENOMIC DNA]</scope>
    <source>
        <strain evidence="3">YM2019G1</strain>
    </source>
</reference>
<feature type="signal peptide" evidence="2">
    <location>
        <begin position="1"/>
        <end position="19"/>
    </location>
</feature>